<name>A0A1B2HH15_9PSEU</name>
<protein>
    <submittedName>
        <fullName evidence="3">UDP-glucose 4-epimerase</fullName>
    </submittedName>
</protein>
<dbReference type="Gene3D" id="3.90.25.10">
    <property type="entry name" value="UDP-galactose 4-epimerase, domain 1"/>
    <property type="match status" value="1"/>
</dbReference>
<dbReference type="Pfam" id="PF01370">
    <property type="entry name" value="Epimerase"/>
    <property type="match status" value="1"/>
</dbReference>
<dbReference type="InterPro" id="IPR036291">
    <property type="entry name" value="NAD(P)-bd_dom_sf"/>
</dbReference>
<dbReference type="InterPro" id="IPR001509">
    <property type="entry name" value="Epimerase_deHydtase"/>
</dbReference>
<dbReference type="RefSeq" id="WP_065915387.1">
    <property type="nucleotide sequence ID" value="NZ_CP016793.1"/>
</dbReference>
<dbReference type="EMBL" id="CP016793">
    <property type="protein sequence ID" value="ANZ36989.1"/>
    <property type="molecule type" value="Genomic_DNA"/>
</dbReference>
<dbReference type="STRING" id="1586287.BBK82_13820"/>
<reference evidence="3 4" key="1">
    <citation type="submission" date="2016-07" db="EMBL/GenBank/DDBJ databases">
        <title>Complete genome sequence of the Lentzea guizhouensis DHS C013.</title>
        <authorList>
            <person name="Cao C."/>
        </authorList>
    </citation>
    <scope>NUCLEOTIDE SEQUENCE [LARGE SCALE GENOMIC DNA]</scope>
    <source>
        <strain evidence="3 4">DHS C013</strain>
    </source>
</reference>
<evidence type="ECO:0000259" key="2">
    <source>
        <dbReference type="Pfam" id="PF01370"/>
    </source>
</evidence>
<comment type="similarity">
    <text evidence="1">Belongs to the NAD(P)-dependent epimerase/dehydratase family.</text>
</comment>
<accession>A0A1B2HH15</accession>
<evidence type="ECO:0000256" key="1">
    <source>
        <dbReference type="ARBA" id="ARBA00007637"/>
    </source>
</evidence>
<evidence type="ECO:0000313" key="3">
    <source>
        <dbReference type="EMBL" id="ANZ36989.1"/>
    </source>
</evidence>
<dbReference type="PANTHER" id="PTHR43000">
    <property type="entry name" value="DTDP-D-GLUCOSE 4,6-DEHYDRATASE-RELATED"/>
    <property type="match status" value="1"/>
</dbReference>
<dbReference type="Proteomes" id="UP000093053">
    <property type="component" value="Chromosome"/>
</dbReference>
<dbReference type="KEGG" id="led:BBK82_13820"/>
<dbReference type="OrthoDB" id="9801785at2"/>
<dbReference type="Gene3D" id="3.40.50.720">
    <property type="entry name" value="NAD(P)-binding Rossmann-like Domain"/>
    <property type="match status" value="1"/>
</dbReference>
<dbReference type="PRINTS" id="PR01713">
    <property type="entry name" value="NUCEPIMERASE"/>
</dbReference>
<organism evidence="3 4">
    <name type="scientific">Lentzea guizhouensis</name>
    <dbReference type="NCBI Taxonomy" id="1586287"/>
    <lineage>
        <taxon>Bacteria</taxon>
        <taxon>Bacillati</taxon>
        <taxon>Actinomycetota</taxon>
        <taxon>Actinomycetes</taxon>
        <taxon>Pseudonocardiales</taxon>
        <taxon>Pseudonocardiaceae</taxon>
        <taxon>Lentzea</taxon>
    </lineage>
</organism>
<evidence type="ECO:0000313" key="4">
    <source>
        <dbReference type="Proteomes" id="UP000093053"/>
    </source>
</evidence>
<dbReference type="AlphaFoldDB" id="A0A1B2HH15"/>
<dbReference type="SUPFAM" id="SSF51735">
    <property type="entry name" value="NAD(P)-binding Rossmann-fold domains"/>
    <property type="match status" value="1"/>
</dbReference>
<keyword evidence="4" id="KW-1185">Reference proteome</keyword>
<gene>
    <name evidence="3" type="ORF">BBK82_13820</name>
</gene>
<proteinExistence type="inferred from homology"/>
<feature type="domain" description="NAD-dependent epimerase/dehydratase" evidence="2">
    <location>
        <begin position="3"/>
        <end position="239"/>
    </location>
</feature>
<sequence length="310" mass="32688">MRALVTGGAGFIGSTLVDRLLHDGHTVHVVDDLRRGKRTTPAAHADRYTFTELDITSPDLADVVSAAAPEVVYHLAAQIDVRVSVERPLDDATQNVLGTVNLAEAARRAGVRKVCFASSGGSIYGTPDVLPVSESVPINPKSPYAASKVSGEVYLNTYRQLYGLECTHLALANVYGPRQDPHGEAGVIAIFANALLAGRPTKVFGDGGNTRDYVYVEDVVSAFIAASGEAGGGRRYNIGTGHQVSDRELHTLVAKAAGSADDPEHAPARLGDLRASALDASAAERDLGWTPEVDIATGVARTVDYFRGQA</sequence>